<sequence>LFPFSFLFFLPAIVVSLGQLLSPFGQVILKTLKGLLRKNSYSLYTLFSAVLCNSFWMQIFLGILLHSAFYR</sequence>
<reference evidence="2" key="5">
    <citation type="submission" date="2025-09" db="UniProtKB">
        <authorList>
            <consortium name="Ensembl"/>
        </authorList>
    </citation>
    <scope>IDENTIFICATION</scope>
</reference>
<reference evidence="2" key="4">
    <citation type="submission" date="2025-08" db="UniProtKB">
        <authorList>
            <consortium name="Ensembl"/>
        </authorList>
    </citation>
    <scope>IDENTIFICATION</scope>
</reference>
<keyword evidence="3" id="KW-1185">Reference proteome</keyword>
<proteinExistence type="predicted"/>
<protein>
    <submittedName>
        <fullName evidence="2">Uncharacterized protein</fullName>
    </submittedName>
</protein>
<dbReference type="Proteomes" id="UP000472240">
    <property type="component" value="Chromosome 10"/>
</dbReference>
<keyword evidence="1" id="KW-0472">Membrane</keyword>
<evidence type="ECO:0000313" key="3">
    <source>
        <dbReference type="Proteomes" id="UP000472240"/>
    </source>
</evidence>
<dbReference type="InParanoid" id="A0A671DR45"/>
<organism evidence="2 3">
    <name type="scientific">Rhinolophus ferrumequinum</name>
    <name type="common">Greater horseshoe bat</name>
    <dbReference type="NCBI Taxonomy" id="59479"/>
    <lineage>
        <taxon>Eukaryota</taxon>
        <taxon>Metazoa</taxon>
        <taxon>Chordata</taxon>
        <taxon>Craniata</taxon>
        <taxon>Vertebrata</taxon>
        <taxon>Euteleostomi</taxon>
        <taxon>Mammalia</taxon>
        <taxon>Eutheria</taxon>
        <taxon>Laurasiatheria</taxon>
        <taxon>Chiroptera</taxon>
        <taxon>Yinpterochiroptera</taxon>
        <taxon>Rhinolophoidea</taxon>
        <taxon>Rhinolophidae</taxon>
        <taxon>Rhinolophinae</taxon>
        <taxon>Rhinolophus</taxon>
    </lineage>
</organism>
<accession>A0A671DR45</accession>
<dbReference type="Ensembl" id="ENSRFET00010003692.1">
    <property type="protein sequence ID" value="ENSRFEP00010003371.1"/>
    <property type="gene ID" value="ENSRFEG00010002391.1"/>
</dbReference>
<dbReference type="AlphaFoldDB" id="A0A671DR45"/>
<keyword evidence="1" id="KW-0812">Transmembrane</keyword>
<feature type="transmembrane region" description="Helical" evidence="1">
    <location>
        <begin position="41"/>
        <end position="65"/>
    </location>
</feature>
<reference evidence="3" key="3">
    <citation type="submission" date="2018-12" db="EMBL/GenBank/DDBJ databases">
        <title>G10K-VGP greater horseshoe bat female genome, primary haplotype.</title>
        <authorList>
            <person name="Teeling E."/>
            <person name="Myers G."/>
            <person name="Vernes S."/>
            <person name="Pippel M."/>
            <person name="Winkler S."/>
            <person name="Fedrigo O."/>
            <person name="Rhie A."/>
            <person name="Koren S."/>
            <person name="Phillippy A."/>
            <person name="Lewin H."/>
            <person name="Damas J."/>
            <person name="Howe K."/>
            <person name="Mountcastle J."/>
            <person name="Jarvis E.D."/>
        </authorList>
    </citation>
    <scope>NUCLEOTIDE SEQUENCE [LARGE SCALE GENOMIC DNA]</scope>
</reference>
<name>A0A671DR45_RHIFE</name>
<reference evidence="2 3" key="1">
    <citation type="journal article" date="2015" name="Annu Rev Anim Biosci">
        <title>The Genome 10K Project: a way forward.</title>
        <authorList>
            <person name="Koepfli K.P."/>
            <person name="Paten B."/>
            <person name="O'Brien S.J."/>
            <person name="Koepfli K.P."/>
            <person name="Paten B."/>
            <person name="Antunes A."/>
            <person name="Belov K."/>
            <person name="Bustamante C."/>
            <person name="Castoe T.A."/>
            <person name="Clawson H."/>
            <person name="Crawford A.J."/>
            <person name="Diekhans M."/>
            <person name="Distel D."/>
            <person name="Durbin R."/>
            <person name="Earl D."/>
            <person name="Fujita M.K."/>
            <person name="Gamble T."/>
            <person name="Georges A."/>
            <person name="Gemmell N."/>
            <person name="Gilbert M.T."/>
            <person name="Graves J.M."/>
            <person name="Green R.E."/>
            <person name="Hickey G."/>
            <person name="Jarvis E.D."/>
            <person name="Johnson W."/>
            <person name="Komissarov A."/>
            <person name="Korf I."/>
            <person name="Kuhn R."/>
            <person name="Larkin D.M."/>
            <person name="Lewin H."/>
            <person name="Lopez J.V."/>
            <person name="Ma J."/>
            <person name="Marques-Bonet T."/>
            <person name="Miller W."/>
            <person name="Murphy R."/>
            <person name="Pevzner P."/>
            <person name="Shapiro B."/>
            <person name="Steiner C."/>
            <person name="Tamazian G."/>
            <person name="Venkatesh B."/>
            <person name="Wang J."/>
            <person name="Wayne R."/>
            <person name="Wiley E."/>
            <person name="Yang H."/>
            <person name="Zhang G."/>
            <person name="Haussler D."/>
            <person name="Ryder O."/>
            <person name="O'Brien S.J."/>
        </authorList>
    </citation>
    <scope>NUCLEOTIDE SEQUENCE</scope>
</reference>
<evidence type="ECO:0000256" key="1">
    <source>
        <dbReference type="SAM" id="Phobius"/>
    </source>
</evidence>
<reference evidence="2 3" key="2">
    <citation type="journal article" date="2018" name="Annu Rev Anim Biosci">
        <title>Bat Biology, Genomes, and the Bat1K Project: To Generate Chromosome-Level Genomes for All Living Bat Species.</title>
        <authorList>
            <person name="Teeling E.C."/>
            <person name="Vernes S.C."/>
            <person name="Davalos L.M."/>
            <person name="Ray D.A."/>
            <person name="Gilbert M.T.P."/>
            <person name="Myers E."/>
        </authorList>
    </citation>
    <scope>NUCLEOTIDE SEQUENCE</scope>
</reference>
<keyword evidence="1" id="KW-1133">Transmembrane helix</keyword>
<feature type="transmembrane region" description="Helical" evidence="1">
    <location>
        <begin position="6"/>
        <end position="29"/>
    </location>
</feature>
<dbReference type="GeneTree" id="ENSGT00910000147308"/>
<evidence type="ECO:0000313" key="2">
    <source>
        <dbReference type="Ensembl" id="ENSRFEP00010003371.1"/>
    </source>
</evidence>